<evidence type="ECO:0000256" key="1">
    <source>
        <dbReference type="SAM" id="Phobius"/>
    </source>
</evidence>
<keyword evidence="1" id="KW-0472">Membrane</keyword>
<feature type="transmembrane region" description="Helical" evidence="1">
    <location>
        <begin position="41"/>
        <end position="65"/>
    </location>
</feature>
<accession>A0A517SD07</accession>
<dbReference type="RefSeq" id="WP_145029682.1">
    <property type="nucleotide sequence ID" value="NZ_CP036271.1"/>
</dbReference>
<feature type="transmembrane region" description="Helical" evidence="1">
    <location>
        <begin position="96"/>
        <end position="117"/>
    </location>
</feature>
<dbReference type="InParanoid" id="A0A517SD07"/>
<proteinExistence type="predicted"/>
<dbReference type="Proteomes" id="UP000315700">
    <property type="component" value="Chromosome"/>
</dbReference>
<dbReference type="AlphaFoldDB" id="A0A517SD07"/>
<dbReference type="OrthoDB" id="274683at2"/>
<evidence type="ECO:0000313" key="3">
    <source>
        <dbReference type="Proteomes" id="UP000315700"/>
    </source>
</evidence>
<sequence length="179" mass="19515">MNRIFLTLSIAANFALAAAVWYGLGVHDESRDLQAVKHAVSMHLLVALGASLLVLMLHAVVLTYFMGTGRWLEDTTTAYRLDERFRQRNIRLKYKAIPGMVLCMLLVIVTGAFGASADPLPTAASTMTSTIHFTLAMALVGLNLLVSGLEYAAISQNGRLVAEVVGEVRRIRKERGLDA</sequence>
<reference evidence="2 3" key="1">
    <citation type="submission" date="2019-02" db="EMBL/GenBank/DDBJ databases">
        <title>Deep-cultivation of Planctomycetes and their phenomic and genomic characterization uncovers novel biology.</title>
        <authorList>
            <person name="Wiegand S."/>
            <person name="Jogler M."/>
            <person name="Boedeker C."/>
            <person name="Pinto D."/>
            <person name="Vollmers J."/>
            <person name="Rivas-Marin E."/>
            <person name="Kohn T."/>
            <person name="Peeters S.H."/>
            <person name="Heuer A."/>
            <person name="Rast P."/>
            <person name="Oberbeckmann S."/>
            <person name="Bunk B."/>
            <person name="Jeske O."/>
            <person name="Meyerdierks A."/>
            <person name="Storesund J.E."/>
            <person name="Kallscheuer N."/>
            <person name="Luecker S."/>
            <person name="Lage O.M."/>
            <person name="Pohl T."/>
            <person name="Merkel B.J."/>
            <person name="Hornburger P."/>
            <person name="Mueller R.-W."/>
            <person name="Bruemmer F."/>
            <person name="Labrenz M."/>
            <person name="Spormann A.M."/>
            <person name="Op den Camp H."/>
            <person name="Overmann J."/>
            <person name="Amann R."/>
            <person name="Jetten M.S.M."/>
            <person name="Mascher T."/>
            <person name="Medema M.H."/>
            <person name="Devos D.P."/>
            <person name="Kaster A.-K."/>
            <person name="Ovreas L."/>
            <person name="Rohde M."/>
            <person name="Galperin M.Y."/>
            <person name="Jogler C."/>
        </authorList>
    </citation>
    <scope>NUCLEOTIDE SEQUENCE [LARGE SCALE GENOMIC DNA]</scope>
    <source>
        <strain evidence="2 3">Pan44</strain>
    </source>
</reference>
<name>A0A517SD07_9PLAN</name>
<keyword evidence="1" id="KW-1133">Transmembrane helix</keyword>
<evidence type="ECO:0008006" key="4">
    <source>
        <dbReference type="Google" id="ProtNLM"/>
    </source>
</evidence>
<evidence type="ECO:0000313" key="2">
    <source>
        <dbReference type="EMBL" id="QDT54003.1"/>
    </source>
</evidence>
<dbReference type="EMBL" id="CP036271">
    <property type="protein sequence ID" value="QDT54003.1"/>
    <property type="molecule type" value="Genomic_DNA"/>
</dbReference>
<protein>
    <recommendedName>
        <fullName evidence="4">Cytochrome b561 bacterial/Ni-hydrogenase domain-containing protein</fullName>
    </recommendedName>
</protein>
<keyword evidence="3" id="KW-1185">Reference proteome</keyword>
<organism evidence="2 3">
    <name type="scientific">Caulifigura coniformis</name>
    <dbReference type="NCBI Taxonomy" id="2527983"/>
    <lineage>
        <taxon>Bacteria</taxon>
        <taxon>Pseudomonadati</taxon>
        <taxon>Planctomycetota</taxon>
        <taxon>Planctomycetia</taxon>
        <taxon>Planctomycetales</taxon>
        <taxon>Planctomycetaceae</taxon>
        <taxon>Caulifigura</taxon>
    </lineage>
</organism>
<feature type="transmembrane region" description="Helical" evidence="1">
    <location>
        <begin position="129"/>
        <end position="149"/>
    </location>
</feature>
<gene>
    <name evidence="2" type="ORF">Pan44_20300</name>
</gene>
<keyword evidence="1" id="KW-0812">Transmembrane</keyword>
<dbReference type="KEGG" id="ccos:Pan44_20300"/>